<dbReference type="RefSeq" id="WP_103642860.1">
    <property type="nucleotide sequence ID" value="NZ_CP021643.1"/>
</dbReference>
<dbReference type="InterPro" id="IPR027417">
    <property type="entry name" value="P-loop_NTPase"/>
</dbReference>
<keyword evidence="1" id="KW-0812">Transmembrane</keyword>
<keyword evidence="1" id="KW-1133">Transmembrane helix</keyword>
<proteinExistence type="predicted"/>
<feature type="transmembrane region" description="Helical" evidence="1">
    <location>
        <begin position="37"/>
        <end position="61"/>
    </location>
</feature>
<dbReference type="SUPFAM" id="SSF52540">
    <property type="entry name" value="P-loop containing nucleoside triphosphate hydrolases"/>
    <property type="match status" value="1"/>
</dbReference>
<evidence type="ECO:0000256" key="1">
    <source>
        <dbReference type="SAM" id="Phobius"/>
    </source>
</evidence>
<evidence type="ECO:0000259" key="2">
    <source>
        <dbReference type="Pfam" id="PF12696"/>
    </source>
</evidence>
<gene>
    <name evidence="3" type="ORF">CCS77_2057</name>
</gene>
<reference evidence="3 4" key="1">
    <citation type="journal article" date="2018" name="Emerg. Microbes Infect.">
        <title>Genomic analysis of oral Campylobacter concisus strains identified a potential bacterial molecular marker associated with active Crohn's disease.</title>
        <authorList>
            <person name="Liu F."/>
            <person name="Ma R."/>
            <person name="Tay C.Y.A."/>
            <person name="Octavia S."/>
            <person name="Lan R."/>
            <person name="Chung H.K.L."/>
            <person name="Riordan S.M."/>
            <person name="Grimm M.C."/>
            <person name="Leong R.W."/>
            <person name="Tanaka M.M."/>
            <person name="Connor S."/>
            <person name="Zhang L."/>
        </authorList>
    </citation>
    <scope>NUCLEOTIDE SEQUENCE [LARGE SCALE GENOMIC DNA]</scope>
    <source>
        <strain evidence="3 4">P2CDO4</strain>
        <plasmid evidence="3">pICON</plasmid>
    </source>
</reference>
<dbReference type="Proteomes" id="UP000241854">
    <property type="component" value="Plasmid pICON"/>
</dbReference>
<geneLocation type="plasmid" evidence="4">
    <name>picon</name>
</geneLocation>
<accession>A0A2R4P310</accession>
<evidence type="ECO:0000313" key="4">
    <source>
        <dbReference type="Proteomes" id="UP000241854"/>
    </source>
</evidence>
<dbReference type="AlphaFoldDB" id="A0A2R4P310"/>
<feature type="domain" description="TraD/TraG TraM recognition site" evidence="2">
    <location>
        <begin position="607"/>
        <end position="696"/>
    </location>
</feature>
<dbReference type="InterPro" id="IPR032689">
    <property type="entry name" value="TraG-D_C"/>
</dbReference>
<organism evidence="3 4">
    <name type="scientific">Campylobacter concisus</name>
    <dbReference type="NCBI Taxonomy" id="199"/>
    <lineage>
        <taxon>Bacteria</taxon>
        <taxon>Pseudomonadati</taxon>
        <taxon>Campylobacterota</taxon>
        <taxon>Epsilonproteobacteria</taxon>
        <taxon>Campylobacterales</taxon>
        <taxon>Campylobacteraceae</taxon>
        <taxon>Campylobacter</taxon>
    </lineage>
</organism>
<name>A0A2R4P310_9BACT</name>
<dbReference type="EMBL" id="CP021643">
    <property type="protein sequence ID" value="AVX45063.1"/>
    <property type="molecule type" value="Genomic_DNA"/>
</dbReference>
<keyword evidence="3" id="KW-0614">Plasmid</keyword>
<sequence>MAAILLETNKIHRSVRYFGLEESRFRFKRYTKTVRSLFWLSLVSFMFSPYMAVFFLCLFVSKTAGELFGVFFKNEAYMRQYNAILQPQTAKKVVSVIGYRIYNEELDGHLSIIKSGDKTSLAAKQKTMEHPHNKLRHIGIDMDLAKTHMVLVGKTGAGKTEALRSMMDDIMKIGGGIVFNDGKSDVKMLDEILAQAKLNYRETSVRVLNFLKAEKSAESNTFNFFNNQHPVKLIEFLSNLAFKDSSEGNTAYFQNRGKALLLPVASALYIRDKLLGEGIDSEKLSSNTSVLNVTLIFIAFYCMCRDLDEIIAENKNVEPLIGDNSIVVAKTSFFDNIERLIETVIQEPTRRIDIEKELGIEYSFIKDTYTNVYKIIRSYLDKVWNRFIPILDVVALVVYSQGKSQSDGKKRFYSKDVSPETIYSMQDIKIFYNLAKEAFTNTPGQNQSVMPISQEAETLKNNLTNIVNDFSRGTLTISYATTILSEAFTTKGASLENPPADNMMQHSYAQQQWEQLFNVFAAFKHILAQSKSEINPVDVIADNQILYVLLPPLELSRSQVEILGKIIIATIKAFAGSALGGEYIGIHQTIKNIAKDKFTPKPFTLINLDEYGAYPVADLDTILAQVRSLNMSVALGIQDFVSLKASGTDETAQKRALANTSKIIFKVADKDVIEWLEAMINEEEVESSEYKRDAAGELVLDVQTRLENKKIIPIKKTQDANYGLCLMLLGAENDRAVWCQTFFRGGKTENVRLIHTNAIAGISADVISNMKKGYEDFKDEIIQDNIVGKINMELEELAS</sequence>
<dbReference type="Pfam" id="PF12696">
    <property type="entry name" value="TraG-D_C"/>
    <property type="match status" value="1"/>
</dbReference>
<dbReference type="Gene3D" id="3.40.50.300">
    <property type="entry name" value="P-loop containing nucleotide triphosphate hydrolases"/>
    <property type="match status" value="2"/>
</dbReference>
<evidence type="ECO:0000313" key="3">
    <source>
        <dbReference type="EMBL" id="AVX45063.1"/>
    </source>
</evidence>
<protein>
    <submittedName>
        <fullName evidence="3">IcmO (DotL) protein</fullName>
    </submittedName>
</protein>
<keyword evidence="1" id="KW-0472">Membrane</keyword>